<dbReference type="Pfam" id="PF00081">
    <property type="entry name" value="Sod_Fe_N"/>
    <property type="match status" value="1"/>
</dbReference>
<dbReference type="Gene3D" id="3.55.40.20">
    <property type="entry name" value="Iron/manganese superoxide dismutase, C-terminal domain"/>
    <property type="match status" value="1"/>
</dbReference>
<proteinExistence type="inferred from homology"/>
<name>A0A1I1AF54_9CLOT</name>
<evidence type="ECO:0000256" key="7">
    <source>
        <dbReference type="SAM" id="SignalP"/>
    </source>
</evidence>
<sequence>MKKVLSFILIFLSLVSSTAFAKTEKKFELPPLKYDYNALEPYIDERTMMIHHDKHHRAYVDNLNKALEKYPKYYNFTLEELIKSLDSLPKEIQEPVKNNAGGDYNHTFFWDIMTPEKDMKPNGELLKAIEKEFSSLDNFKKEFGNAALNRFGSGWAWLVKDSNGNLKIISTANQDTPVALDLKPILALDVWEHAYYLKYQNRRGEYIDNWWNVVNWNKAEELYKE</sequence>
<comment type="catalytic activity">
    <reaction evidence="6">
        <text>2 superoxide + 2 H(+) = H2O2 + O2</text>
        <dbReference type="Rhea" id="RHEA:20696"/>
        <dbReference type="ChEBI" id="CHEBI:15378"/>
        <dbReference type="ChEBI" id="CHEBI:15379"/>
        <dbReference type="ChEBI" id="CHEBI:16240"/>
        <dbReference type="ChEBI" id="CHEBI:18421"/>
        <dbReference type="EC" id="1.15.1.1"/>
    </reaction>
</comment>
<feature type="binding site" evidence="5">
    <location>
        <position position="193"/>
    </location>
    <ligand>
        <name>Mn(2+)</name>
        <dbReference type="ChEBI" id="CHEBI:29035"/>
    </ligand>
</feature>
<keyword evidence="4 6" id="KW-0560">Oxidoreductase</keyword>
<dbReference type="GO" id="GO:0004784">
    <property type="term" value="F:superoxide dismutase activity"/>
    <property type="evidence" value="ECO:0007669"/>
    <property type="project" value="UniProtKB-EC"/>
</dbReference>
<evidence type="ECO:0000259" key="9">
    <source>
        <dbReference type="Pfam" id="PF02777"/>
    </source>
</evidence>
<dbReference type="PANTHER" id="PTHR43595:SF2">
    <property type="entry name" value="SMALL RIBOSOMAL SUBUNIT PROTEIN MS42"/>
    <property type="match status" value="1"/>
</dbReference>
<dbReference type="InterPro" id="IPR019831">
    <property type="entry name" value="Mn/Fe_SOD_N"/>
</dbReference>
<evidence type="ECO:0000313" key="11">
    <source>
        <dbReference type="Proteomes" id="UP000198619"/>
    </source>
</evidence>
<evidence type="ECO:0000259" key="8">
    <source>
        <dbReference type="Pfam" id="PF00081"/>
    </source>
</evidence>
<dbReference type="PANTHER" id="PTHR43595">
    <property type="entry name" value="37S RIBOSOMAL PROTEIN S26, MITOCHONDRIAL"/>
    <property type="match status" value="1"/>
</dbReference>
<organism evidence="10 11">
    <name type="scientific">Clostridium frigidicarnis</name>
    <dbReference type="NCBI Taxonomy" id="84698"/>
    <lineage>
        <taxon>Bacteria</taxon>
        <taxon>Bacillati</taxon>
        <taxon>Bacillota</taxon>
        <taxon>Clostridia</taxon>
        <taxon>Eubacteriales</taxon>
        <taxon>Clostridiaceae</taxon>
        <taxon>Clostridium</taxon>
    </lineage>
</organism>
<dbReference type="FunFam" id="3.55.40.20:FF:000001">
    <property type="entry name" value="Superoxide dismutase"/>
    <property type="match status" value="1"/>
</dbReference>
<dbReference type="STRING" id="84698.SAMN04488528_103521"/>
<keyword evidence="7" id="KW-0732">Signal</keyword>
<gene>
    <name evidence="10" type="ORF">SAMN04488528_103521</name>
</gene>
<dbReference type="PRINTS" id="PR01703">
    <property type="entry name" value="MNSODISMTASE"/>
</dbReference>
<accession>A0A1I1AF54</accession>
<feature type="signal peptide" evidence="7">
    <location>
        <begin position="1"/>
        <end position="21"/>
    </location>
</feature>
<dbReference type="Pfam" id="PF02777">
    <property type="entry name" value="Sod_Fe_C"/>
    <property type="match status" value="1"/>
</dbReference>
<dbReference type="GO" id="GO:0046872">
    <property type="term" value="F:metal ion binding"/>
    <property type="evidence" value="ECO:0007669"/>
    <property type="project" value="UniProtKB-KW"/>
</dbReference>
<dbReference type="InterPro" id="IPR019833">
    <property type="entry name" value="Mn/Fe_SOD_BS"/>
</dbReference>
<evidence type="ECO:0000256" key="4">
    <source>
        <dbReference type="ARBA" id="ARBA00023002"/>
    </source>
</evidence>
<evidence type="ECO:0000313" key="10">
    <source>
        <dbReference type="EMBL" id="SFB36649.1"/>
    </source>
</evidence>
<dbReference type="Gene3D" id="1.10.287.990">
    <property type="entry name" value="Fe,Mn superoxide dismutase (SOD) domain"/>
    <property type="match status" value="1"/>
</dbReference>
<dbReference type="EC" id="1.15.1.1" evidence="2 6"/>
<evidence type="ECO:0000256" key="6">
    <source>
        <dbReference type="RuleBase" id="RU000414"/>
    </source>
</evidence>
<dbReference type="SUPFAM" id="SSF54719">
    <property type="entry name" value="Fe,Mn superoxide dismutase (SOD), C-terminal domain"/>
    <property type="match status" value="1"/>
</dbReference>
<dbReference type="InterPro" id="IPR019832">
    <property type="entry name" value="Mn/Fe_SOD_C"/>
</dbReference>
<dbReference type="GO" id="GO:0005737">
    <property type="term" value="C:cytoplasm"/>
    <property type="evidence" value="ECO:0007669"/>
    <property type="project" value="TreeGrafter"/>
</dbReference>
<dbReference type="InterPro" id="IPR001189">
    <property type="entry name" value="Mn/Fe_SOD"/>
</dbReference>
<comment type="function">
    <text evidence="6">Destroys radicals which are normally produced within the cells and which are toxic to biological systems.</text>
</comment>
<dbReference type="PROSITE" id="PS00088">
    <property type="entry name" value="SOD_MN"/>
    <property type="match status" value="1"/>
</dbReference>
<dbReference type="EMBL" id="FOKI01000035">
    <property type="protein sequence ID" value="SFB36649.1"/>
    <property type="molecule type" value="Genomic_DNA"/>
</dbReference>
<feature type="binding site" evidence="5">
    <location>
        <position position="106"/>
    </location>
    <ligand>
        <name>Mn(2+)</name>
        <dbReference type="ChEBI" id="CHEBI:29035"/>
    </ligand>
</feature>
<dbReference type="InterPro" id="IPR036314">
    <property type="entry name" value="SOD_C_sf"/>
</dbReference>
<keyword evidence="3 5" id="KW-0479">Metal-binding</keyword>
<dbReference type="SUPFAM" id="SSF46609">
    <property type="entry name" value="Fe,Mn superoxide dismutase (SOD), N-terminal domain"/>
    <property type="match status" value="1"/>
</dbReference>
<dbReference type="FunFam" id="1.10.287.990:FF:000001">
    <property type="entry name" value="Superoxide dismutase"/>
    <property type="match status" value="1"/>
</dbReference>
<dbReference type="RefSeq" id="WP_090042685.1">
    <property type="nucleotide sequence ID" value="NZ_FOKI01000035.1"/>
</dbReference>
<evidence type="ECO:0000256" key="1">
    <source>
        <dbReference type="ARBA" id="ARBA00008714"/>
    </source>
</evidence>
<dbReference type="AlphaFoldDB" id="A0A1I1AF54"/>
<reference evidence="10 11" key="1">
    <citation type="submission" date="2016-10" db="EMBL/GenBank/DDBJ databases">
        <authorList>
            <person name="de Groot N.N."/>
        </authorList>
    </citation>
    <scope>NUCLEOTIDE SEQUENCE [LARGE SCALE GENOMIC DNA]</scope>
    <source>
        <strain evidence="10 11">DSM 12271</strain>
    </source>
</reference>
<dbReference type="PIRSF" id="PIRSF000349">
    <property type="entry name" value="SODismutase"/>
    <property type="match status" value="1"/>
</dbReference>
<evidence type="ECO:0000256" key="5">
    <source>
        <dbReference type="PIRSR" id="PIRSR000349-1"/>
    </source>
</evidence>
<dbReference type="InterPro" id="IPR036324">
    <property type="entry name" value="Mn/Fe_SOD_N_sf"/>
</dbReference>
<protein>
    <recommendedName>
        <fullName evidence="2 6">Superoxide dismutase</fullName>
        <ecNumber evidence="2 6">1.15.1.1</ecNumber>
    </recommendedName>
</protein>
<dbReference type="Proteomes" id="UP000198619">
    <property type="component" value="Unassembled WGS sequence"/>
</dbReference>
<evidence type="ECO:0000256" key="3">
    <source>
        <dbReference type="ARBA" id="ARBA00022723"/>
    </source>
</evidence>
<feature type="binding site" evidence="5">
    <location>
        <position position="51"/>
    </location>
    <ligand>
        <name>Mn(2+)</name>
        <dbReference type="ChEBI" id="CHEBI:29035"/>
    </ligand>
</feature>
<keyword evidence="11" id="KW-1185">Reference proteome</keyword>
<feature type="domain" description="Manganese/iron superoxide dismutase N-terminal" evidence="8">
    <location>
        <begin position="26"/>
        <end position="113"/>
    </location>
</feature>
<comment type="similarity">
    <text evidence="1 6">Belongs to the iron/manganese superoxide dismutase family.</text>
</comment>
<feature type="chain" id="PRO_5011600367" description="Superoxide dismutase" evidence="7">
    <location>
        <begin position="22"/>
        <end position="225"/>
    </location>
</feature>
<feature type="domain" description="Manganese/iron superoxide dismutase C-terminal" evidence="9">
    <location>
        <begin position="121"/>
        <end position="221"/>
    </location>
</feature>
<feature type="binding site" evidence="5">
    <location>
        <position position="189"/>
    </location>
    <ligand>
        <name>Mn(2+)</name>
        <dbReference type="ChEBI" id="CHEBI:29035"/>
    </ligand>
</feature>
<dbReference type="OrthoDB" id="9803125at2"/>
<evidence type="ECO:0000256" key="2">
    <source>
        <dbReference type="ARBA" id="ARBA00012682"/>
    </source>
</evidence>